<dbReference type="GO" id="GO:0005789">
    <property type="term" value="C:endoplasmic reticulum membrane"/>
    <property type="evidence" value="ECO:0007669"/>
    <property type="project" value="UniProtKB-SubCell"/>
</dbReference>
<comment type="similarity">
    <text evidence="3 10">Belongs to the RFT1 family.</text>
</comment>
<comment type="caution">
    <text evidence="10">Lacks conserved residue(s) required for the propagation of feature annotation.</text>
</comment>
<keyword evidence="4 10" id="KW-0812">Transmembrane</keyword>
<gene>
    <name evidence="12" type="ORF">BJ554DRAFT_7975</name>
</gene>
<dbReference type="OrthoDB" id="9979195at2759"/>
<evidence type="ECO:0000256" key="3">
    <source>
        <dbReference type="ARBA" id="ARBA00010288"/>
    </source>
</evidence>
<dbReference type="GO" id="GO:0034203">
    <property type="term" value="P:glycolipid translocation"/>
    <property type="evidence" value="ECO:0007669"/>
    <property type="project" value="TreeGrafter"/>
</dbReference>
<feature type="compositionally biased region" description="Basic and acidic residues" evidence="11">
    <location>
        <begin position="24"/>
        <end position="37"/>
    </location>
</feature>
<feature type="region of interest" description="Disordered" evidence="11">
    <location>
        <begin position="1"/>
        <end position="42"/>
    </location>
</feature>
<reference evidence="12 13" key="1">
    <citation type="journal article" name="Sci. Rep.">
        <title>Genome-scale phylogenetic analyses confirm Olpidium as the closest living zoosporic fungus to the non-flagellated, terrestrial fungi.</title>
        <authorList>
            <person name="Chang Y."/>
            <person name="Rochon D."/>
            <person name="Sekimoto S."/>
            <person name="Wang Y."/>
            <person name="Chovatia M."/>
            <person name="Sandor L."/>
            <person name="Salamov A."/>
            <person name="Grigoriev I.V."/>
            <person name="Stajich J.E."/>
            <person name="Spatafora J.W."/>
        </authorList>
    </citation>
    <scope>NUCLEOTIDE SEQUENCE [LARGE SCALE GENOMIC DNA]</scope>
    <source>
        <strain evidence="12">S191</strain>
    </source>
</reference>
<keyword evidence="5 10" id="KW-0256">Endoplasmic reticulum</keyword>
<dbReference type="PANTHER" id="PTHR13117">
    <property type="entry name" value="ENDOPLASMIC RETICULUM MULTISPAN TRANSMEMBRANE PROTEIN-RELATED"/>
    <property type="match status" value="1"/>
</dbReference>
<evidence type="ECO:0000256" key="6">
    <source>
        <dbReference type="ARBA" id="ARBA00022989"/>
    </source>
</evidence>
<feature type="region of interest" description="Disordered" evidence="11">
    <location>
        <begin position="118"/>
        <end position="138"/>
    </location>
</feature>
<feature type="transmembrane region" description="Helical" evidence="10">
    <location>
        <begin position="200"/>
        <end position="219"/>
    </location>
</feature>
<comment type="subcellular location">
    <subcellularLocation>
        <location evidence="1 10">Endoplasmic reticulum membrane</location>
        <topology evidence="1 10">Multi-pass membrane protein</topology>
    </subcellularLocation>
</comment>
<feature type="transmembrane region" description="Helical" evidence="10">
    <location>
        <begin position="263"/>
        <end position="289"/>
    </location>
</feature>
<keyword evidence="7 10" id="KW-0472">Membrane</keyword>
<evidence type="ECO:0000256" key="2">
    <source>
        <dbReference type="ARBA" id="ARBA00004922"/>
    </source>
</evidence>
<dbReference type="Proteomes" id="UP000673691">
    <property type="component" value="Unassembled WGS sequence"/>
</dbReference>
<evidence type="ECO:0000256" key="10">
    <source>
        <dbReference type="RuleBase" id="RU365067"/>
    </source>
</evidence>
<dbReference type="GO" id="GO:0006488">
    <property type="term" value="P:dolichol-linked oligosaccharide biosynthetic process"/>
    <property type="evidence" value="ECO:0007669"/>
    <property type="project" value="InterPro"/>
</dbReference>
<keyword evidence="6 10" id="KW-1133">Transmembrane helix</keyword>
<feature type="non-terminal residue" evidence="12">
    <location>
        <position position="582"/>
    </location>
</feature>
<evidence type="ECO:0000256" key="11">
    <source>
        <dbReference type="SAM" id="MobiDB-lite"/>
    </source>
</evidence>
<evidence type="ECO:0000256" key="5">
    <source>
        <dbReference type="ARBA" id="ARBA00022824"/>
    </source>
</evidence>
<proteinExistence type="inferred from homology"/>
<name>A0A8H8DJ14_9FUNG</name>
<dbReference type="AlphaFoldDB" id="A0A8H8DJ14"/>
<comment type="pathway">
    <text evidence="2">Protein modification; protein glycosylation.</text>
</comment>
<dbReference type="EMBL" id="JAEFCI010005898">
    <property type="protein sequence ID" value="KAG5460026.1"/>
    <property type="molecule type" value="Genomic_DNA"/>
</dbReference>
<accession>A0A8H8DJ14</accession>
<feature type="transmembrane region" description="Helical" evidence="10">
    <location>
        <begin position="510"/>
        <end position="534"/>
    </location>
</feature>
<evidence type="ECO:0000313" key="13">
    <source>
        <dbReference type="Proteomes" id="UP000673691"/>
    </source>
</evidence>
<feature type="transmembrane region" description="Helical" evidence="10">
    <location>
        <begin position="231"/>
        <end position="251"/>
    </location>
</feature>
<evidence type="ECO:0000313" key="12">
    <source>
        <dbReference type="EMBL" id="KAG5460026.1"/>
    </source>
</evidence>
<evidence type="ECO:0000256" key="1">
    <source>
        <dbReference type="ARBA" id="ARBA00004477"/>
    </source>
</evidence>
<comment type="caution">
    <text evidence="12">The sequence shown here is derived from an EMBL/GenBank/DDBJ whole genome shotgun (WGS) entry which is preliminary data.</text>
</comment>
<evidence type="ECO:0000256" key="4">
    <source>
        <dbReference type="ARBA" id="ARBA00022692"/>
    </source>
</evidence>
<protein>
    <recommendedName>
        <fullName evidence="8 10">Man(5)GlcNAc(2)-PP-dolichol translocation protein RFT1</fullName>
    </recommendedName>
</protein>
<keyword evidence="10" id="KW-0813">Transport</keyword>
<sequence>MARPAASAALRPGPAQMRRAAAAAREERPSNEEKQTGDRPLTAQASEILSSSVTGASYLVSLQLFTRMTTFALNQLLLRYVTPTTLGIASVQLELLLNTILFLSREGFRCALLRGATPDDSDRGTGTQDSDVRRRKDWTCPPSAVDGSTQFGAVQKIVNVGVIPLVLAVFVTTGVCAHYLRAPPDAGNGAPPPHYASSVILYGLASLIEIASEPLYVLAQLGLFFRARVAIEAGSVIVRCIVTLGLTLVGAGRTGTDADAENVYGVLSFAVAQFLVALVVTGGYVFFWIKRISPRQSKPALTAADVGPADPDCVRGLLPRSIWRPHTRYVTLVQDLARLPSRGSRIRHHSLRSTTYYFDRQLVALGSTLTTQSFLKHMLNEGDKIMITAFCSTHDQGVYAFVVNYGAPLYAGHFTATYYWTNGPPWLRPTGRFYCPPRAFPGSLVVRILFQPLEETGRMMFSKLLGPLQQPSLSLPPASEPPKPRSLSSQEAQLVITAARLLANSMKFHIILGLAFVGLATNHTGALIDLLVGPKWSRETDAPATLAAYCLYVPLMGVNGIAEAFVQAVASERELTRWSRAM</sequence>
<keyword evidence="13" id="KW-1185">Reference proteome</keyword>
<dbReference type="Pfam" id="PF04506">
    <property type="entry name" value="Rft-1"/>
    <property type="match status" value="2"/>
</dbReference>
<feature type="transmembrane region" description="Helical" evidence="10">
    <location>
        <begin position="157"/>
        <end position="180"/>
    </location>
</feature>
<dbReference type="InterPro" id="IPR007594">
    <property type="entry name" value="RFT1"/>
</dbReference>
<evidence type="ECO:0000256" key="7">
    <source>
        <dbReference type="ARBA" id="ARBA00023136"/>
    </source>
</evidence>
<evidence type="ECO:0000256" key="9">
    <source>
        <dbReference type="ARBA" id="ARBA00045912"/>
    </source>
</evidence>
<organism evidence="12 13">
    <name type="scientific">Olpidium bornovanus</name>
    <dbReference type="NCBI Taxonomy" id="278681"/>
    <lineage>
        <taxon>Eukaryota</taxon>
        <taxon>Fungi</taxon>
        <taxon>Fungi incertae sedis</taxon>
        <taxon>Olpidiomycota</taxon>
        <taxon>Olpidiomycotina</taxon>
        <taxon>Olpidiomycetes</taxon>
        <taxon>Olpidiales</taxon>
        <taxon>Olpidiaceae</taxon>
        <taxon>Olpidium</taxon>
    </lineage>
</organism>
<dbReference type="PANTHER" id="PTHR13117:SF5">
    <property type="entry name" value="PROTEIN RFT1 HOMOLOG"/>
    <property type="match status" value="1"/>
</dbReference>
<feature type="transmembrane region" description="Helical" evidence="10">
    <location>
        <begin position="546"/>
        <end position="570"/>
    </location>
</feature>
<evidence type="ECO:0000256" key="8">
    <source>
        <dbReference type="ARBA" id="ARBA00044793"/>
    </source>
</evidence>
<comment type="function">
    <text evidence="9 10">Intramembrane glycolipid transporter that operates in the biosynthetic pathway of dolichol-linked oligosaccharides, the glycan precursors employed in protein asparagine (N)-glycosylation. The sequential addition of sugars to dolichol pyrophosphate produces dolichol-linked oligosaccharides containing fourteen sugars, including two GlcNAcs, nine mannoses and three glucoses. Once assembled, the oligosaccharide is transferred from the lipid to nascent proteins by oligosaccharyltransferases. The assembly of dolichol-linked oligosaccharides begins on the cytosolic side of the endoplasmic reticulum membrane and finishes in its lumen. RFT1 could mediate the translocation of the cytosolically oriented intermediate DolPP-GlcNAc2Man5, produced by ALG11, into the ER lumen where dolichol-linked oligosaccharides assembly continues. However, the intramembrane lipid transporter activity could not be confirmed in vitro.</text>
</comment>